<sequence length="217" mass="24981">MRVVLFSKQVDDKFNKLNLELKGYLEEHKESIVYLSLEQTYNKSEYDKKLSYYRSLGIGYLDVLRIQDMDRDKIRKKILEYKYIHIPDVKLEEAVKSIGKFDLHGALKEFFNNGGTVIAEGEAGVLLSCNSKSYNLLVSQNEEENFKALGILNFDFIPHWNQIKNKLCGFIDCSKLNKGISYAVSDGSGIIVNYDNIEFYGDIIKIENGDFKLFKGK</sequence>
<name>A0ACB5RBR9_9CLOT</name>
<evidence type="ECO:0000313" key="1">
    <source>
        <dbReference type="EMBL" id="GKX66697.1"/>
    </source>
</evidence>
<accession>A0ACB5RBR9</accession>
<evidence type="ECO:0000313" key="2">
    <source>
        <dbReference type="Proteomes" id="UP001058074"/>
    </source>
</evidence>
<comment type="caution">
    <text evidence="1">The sequence shown here is derived from an EMBL/GenBank/DDBJ whole genome shotgun (WGS) entry which is preliminary data.</text>
</comment>
<organism evidence="1 2">
    <name type="scientific">Inconstantimicrobium mannanitabidum</name>
    <dbReference type="NCBI Taxonomy" id="1604901"/>
    <lineage>
        <taxon>Bacteria</taxon>
        <taxon>Bacillati</taxon>
        <taxon>Bacillota</taxon>
        <taxon>Clostridia</taxon>
        <taxon>Eubacteriales</taxon>
        <taxon>Clostridiaceae</taxon>
        <taxon>Inconstantimicrobium</taxon>
    </lineage>
</organism>
<dbReference type="EMBL" id="BROD01000001">
    <property type="protein sequence ID" value="GKX66697.1"/>
    <property type="molecule type" value="Genomic_DNA"/>
</dbReference>
<dbReference type="Proteomes" id="UP001058074">
    <property type="component" value="Unassembled WGS sequence"/>
</dbReference>
<keyword evidence="2" id="KW-1185">Reference proteome</keyword>
<protein>
    <submittedName>
        <fullName evidence="1">Uncharacterized protein</fullName>
    </submittedName>
</protein>
<gene>
    <name evidence="1" type="ORF">rsdtw13_19550</name>
</gene>
<proteinExistence type="predicted"/>
<reference evidence="1" key="1">
    <citation type="journal article" date="2025" name="Int. J. Syst. Evol. Microbiol.">
        <title>Inconstantimicrobium mannanitabidum sp. nov., a novel member of the family Clostridiaceae isolated from anoxic soil under the treatment of reductive soil disinfestation.</title>
        <authorList>
            <person name="Ueki A."/>
            <person name="Tonouchi A."/>
            <person name="Honma S."/>
            <person name="Kaku N."/>
            <person name="Ueki K."/>
        </authorList>
    </citation>
    <scope>NUCLEOTIDE SEQUENCE</scope>
    <source>
        <strain evidence="1">TW13</strain>
    </source>
</reference>